<dbReference type="InterPro" id="IPR004107">
    <property type="entry name" value="Integrase_SAM-like_N"/>
</dbReference>
<keyword evidence="5 9" id="KW-0229">DNA integration</keyword>
<evidence type="ECO:0000256" key="4">
    <source>
        <dbReference type="ARBA" id="ARBA00022829"/>
    </source>
</evidence>
<feature type="active site" description="O-(3'-phospho-DNA)-tyrosine intermediate" evidence="9">
    <location>
        <position position="292"/>
    </location>
</feature>
<dbReference type="InterPro" id="IPR002104">
    <property type="entry name" value="Integrase_catalytic"/>
</dbReference>
<feature type="active site" evidence="9">
    <location>
        <position position="283"/>
    </location>
</feature>
<dbReference type="SUPFAM" id="SSF47823">
    <property type="entry name" value="lambda integrase-like, N-terminal domain"/>
    <property type="match status" value="1"/>
</dbReference>
<dbReference type="Gene3D" id="1.10.443.10">
    <property type="entry name" value="Intergrase catalytic core"/>
    <property type="match status" value="1"/>
</dbReference>
<keyword evidence="3 9" id="KW-0132">Cell division</keyword>
<dbReference type="Pfam" id="PF02899">
    <property type="entry name" value="Phage_int_SAM_1"/>
    <property type="match status" value="1"/>
</dbReference>
<evidence type="ECO:0000256" key="1">
    <source>
        <dbReference type="ARBA" id="ARBA00004496"/>
    </source>
</evidence>
<evidence type="ECO:0000256" key="9">
    <source>
        <dbReference type="HAMAP-Rule" id="MF_01808"/>
    </source>
</evidence>
<feature type="active site" evidence="9">
    <location>
        <position position="260"/>
    </location>
</feature>
<dbReference type="InterPro" id="IPR010998">
    <property type="entry name" value="Integrase_recombinase_N"/>
</dbReference>
<dbReference type="GO" id="GO:0005737">
    <property type="term" value="C:cytoplasm"/>
    <property type="evidence" value="ECO:0007669"/>
    <property type="project" value="UniProtKB-SubCell"/>
</dbReference>
<evidence type="ECO:0000256" key="5">
    <source>
        <dbReference type="ARBA" id="ARBA00022908"/>
    </source>
</evidence>
<evidence type="ECO:0000256" key="3">
    <source>
        <dbReference type="ARBA" id="ARBA00022618"/>
    </source>
</evidence>
<protein>
    <recommendedName>
        <fullName evidence="9">Tyrosine recombinase XerC</fullName>
    </recommendedName>
</protein>
<evidence type="ECO:0000256" key="6">
    <source>
        <dbReference type="ARBA" id="ARBA00023125"/>
    </source>
</evidence>
<comment type="subcellular location">
    <subcellularLocation>
        <location evidence="1 9">Cytoplasm</location>
    </subcellularLocation>
</comment>
<evidence type="ECO:0000313" key="12">
    <source>
        <dbReference type="EMBL" id="PZO88701.1"/>
    </source>
</evidence>
<feature type="domain" description="Tyr recombinase" evidence="10">
    <location>
        <begin position="124"/>
        <end position="305"/>
    </location>
</feature>
<proteinExistence type="inferred from homology"/>
<dbReference type="EMBL" id="QFNK01000010">
    <property type="protein sequence ID" value="PZO88701.1"/>
    <property type="molecule type" value="Genomic_DNA"/>
</dbReference>
<evidence type="ECO:0000256" key="2">
    <source>
        <dbReference type="ARBA" id="ARBA00022490"/>
    </source>
</evidence>
<evidence type="ECO:0000256" key="7">
    <source>
        <dbReference type="ARBA" id="ARBA00023172"/>
    </source>
</evidence>
<keyword evidence="2 9" id="KW-0963">Cytoplasm</keyword>
<keyword evidence="7 9" id="KW-0233">DNA recombination</keyword>
<dbReference type="PANTHER" id="PTHR30349">
    <property type="entry name" value="PHAGE INTEGRASE-RELATED"/>
    <property type="match status" value="1"/>
</dbReference>
<comment type="subunit">
    <text evidence="9">Forms a cyclic heterotetrameric complex composed of two molecules of XerC and two molecules of XerD.</text>
</comment>
<dbReference type="InterPro" id="IPR011010">
    <property type="entry name" value="DNA_brk_join_enz"/>
</dbReference>
<dbReference type="InterPro" id="IPR013762">
    <property type="entry name" value="Integrase-like_cat_sf"/>
</dbReference>
<dbReference type="HAMAP" id="MF_01808">
    <property type="entry name" value="Recomb_XerC_XerD"/>
    <property type="match status" value="1"/>
</dbReference>
<dbReference type="GO" id="GO:0051301">
    <property type="term" value="P:cell division"/>
    <property type="evidence" value="ECO:0007669"/>
    <property type="project" value="UniProtKB-KW"/>
</dbReference>
<feature type="domain" description="Core-binding (CB)" evidence="11">
    <location>
        <begin position="12"/>
        <end position="103"/>
    </location>
</feature>
<name>A0A2W5C083_9BACT</name>
<dbReference type="InterPro" id="IPR050090">
    <property type="entry name" value="Tyrosine_recombinase_XerCD"/>
</dbReference>
<dbReference type="PANTHER" id="PTHR30349:SF90">
    <property type="entry name" value="TYROSINE RECOMBINASE XERD"/>
    <property type="match status" value="1"/>
</dbReference>
<gene>
    <name evidence="9" type="primary">xerC</name>
    <name evidence="12" type="ORF">DI626_01160</name>
</gene>
<comment type="function">
    <text evidence="9">Site-specific tyrosine recombinase, which acts by catalyzing the cutting and rejoining of the recombining DNA molecules. The XerC-XerD complex is essential to convert dimers of the bacterial chromosome into monomers to permit their segregation at cell division. It also contributes to the segregational stability of plasmids.</text>
</comment>
<keyword evidence="6 9" id="KW-0238">DNA-binding</keyword>
<dbReference type="GO" id="GO:0009037">
    <property type="term" value="F:tyrosine-based site-specific recombinase activity"/>
    <property type="evidence" value="ECO:0007669"/>
    <property type="project" value="UniProtKB-UniRule"/>
</dbReference>
<keyword evidence="4 9" id="KW-0159">Chromosome partition</keyword>
<dbReference type="GO" id="GO:0006313">
    <property type="term" value="P:DNA transposition"/>
    <property type="evidence" value="ECO:0007669"/>
    <property type="project" value="UniProtKB-UniRule"/>
</dbReference>
<evidence type="ECO:0000259" key="11">
    <source>
        <dbReference type="PROSITE" id="PS51900"/>
    </source>
</evidence>
<feature type="active site" evidence="9">
    <location>
        <position position="165"/>
    </location>
</feature>
<dbReference type="InterPro" id="IPR023009">
    <property type="entry name" value="Tyrosine_recombinase_XerC/XerD"/>
</dbReference>
<evidence type="ECO:0000256" key="8">
    <source>
        <dbReference type="ARBA" id="ARBA00023306"/>
    </source>
</evidence>
<accession>A0A2W5C083</accession>
<dbReference type="PROSITE" id="PS51900">
    <property type="entry name" value="CB"/>
    <property type="match status" value="1"/>
</dbReference>
<sequence>MIKKEILECCAADLAVTLGAWQQWLKVEKNVSKHTLRAYTSDLSQFVTFMANHKGRALSVSDVSDTGLSDFRSWMSRQAMDGRVNASRARTLSGLKNFLSWMDKQGIAHNAAIKTVRTPKLPRKLPRPLHENQAFQILTDSAGGGGWVSLRDRALFTLLYGCGLRIDEALSLDIRDLPRDGFLRVTGKGRKERQVPVLPLVITALNEYRESCPYAETSDRPLFIGEKNGKRLHQGVAQKAMRDMRRNLGLPETATPHALRHSFATHLLQNGANLREIQELLGHASLSTTQRYTDINAEEMLAIYRKAHPRAQNEL</sequence>
<dbReference type="AlphaFoldDB" id="A0A2W5C083"/>
<feature type="active site" evidence="9">
    <location>
        <position position="257"/>
    </location>
</feature>
<keyword evidence="8 9" id="KW-0131">Cell cycle</keyword>
<comment type="similarity">
    <text evidence="9">Belongs to the 'phage' integrase family. XerC subfamily.</text>
</comment>
<dbReference type="Gene3D" id="1.10.150.130">
    <property type="match status" value="1"/>
</dbReference>
<feature type="active site" evidence="9">
    <location>
        <position position="188"/>
    </location>
</feature>
<evidence type="ECO:0000313" key="13">
    <source>
        <dbReference type="Proteomes" id="UP000249557"/>
    </source>
</evidence>
<dbReference type="Proteomes" id="UP000249557">
    <property type="component" value="Unassembled WGS sequence"/>
</dbReference>
<organism evidence="12 13">
    <name type="scientific">Micavibrio aeruginosavorus</name>
    <dbReference type="NCBI Taxonomy" id="349221"/>
    <lineage>
        <taxon>Bacteria</taxon>
        <taxon>Pseudomonadati</taxon>
        <taxon>Bdellovibrionota</taxon>
        <taxon>Bdellovibrionia</taxon>
        <taxon>Bdellovibrionales</taxon>
        <taxon>Pseudobdellovibrionaceae</taxon>
        <taxon>Micavibrio</taxon>
    </lineage>
</organism>
<dbReference type="PROSITE" id="PS51898">
    <property type="entry name" value="TYR_RECOMBINASE"/>
    <property type="match status" value="1"/>
</dbReference>
<comment type="caution">
    <text evidence="12">The sequence shown here is derived from an EMBL/GenBank/DDBJ whole genome shotgun (WGS) entry which is preliminary data.</text>
</comment>
<dbReference type="GO" id="GO:0003677">
    <property type="term" value="F:DNA binding"/>
    <property type="evidence" value="ECO:0007669"/>
    <property type="project" value="UniProtKB-UniRule"/>
</dbReference>
<dbReference type="SUPFAM" id="SSF56349">
    <property type="entry name" value="DNA breaking-rejoining enzymes"/>
    <property type="match status" value="1"/>
</dbReference>
<reference evidence="12 13" key="1">
    <citation type="submission" date="2017-08" db="EMBL/GenBank/DDBJ databases">
        <title>Infants hospitalized years apart are colonized by the same room-sourced microbial strains.</title>
        <authorList>
            <person name="Brooks B."/>
            <person name="Olm M.R."/>
            <person name="Firek B.A."/>
            <person name="Baker R."/>
            <person name="Thomas B.C."/>
            <person name="Morowitz M.J."/>
            <person name="Banfield J.F."/>
        </authorList>
    </citation>
    <scope>NUCLEOTIDE SEQUENCE [LARGE SCALE GENOMIC DNA]</scope>
    <source>
        <strain evidence="12">S2_018_000_R2_104</strain>
    </source>
</reference>
<evidence type="ECO:0000259" key="10">
    <source>
        <dbReference type="PROSITE" id="PS51898"/>
    </source>
</evidence>
<dbReference type="Pfam" id="PF00589">
    <property type="entry name" value="Phage_integrase"/>
    <property type="match status" value="1"/>
</dbReference>
<dbReference type="InterPro" id="IPR044068">
    <property type="entry name" value="CB"/>
</dbReference>
<dbReference type="GO" id="GO:0007059">
    <property type="term" value="P:chromosome segregation"/>
    <property type="evidence" value="ECO:0007669"/>
    <property type="project" value="UniProtKB-UniRule"/>
</dbReference>